<keyword evidence="2" id="KW-0805">Transcription regulation</keyword>
<accession>A0A0N9WM07</accession>
<dbReference type="AlphaFoldDB" id="A0A0N9WM07"/>
<evidence type="ECO:0000256" key="2">
    <source>
        <dbReference type="ARBA" id="ARBA00023015"/>
    </source>
</evidence>
<name>A0A0N9WM07_PSEFL</name>
<dbReference type="InterPro" id="IPR005119">
    <property type="entry name" value="LysR_subst-bd"/>
</dbReference>
<keyword evidence="4" id="KW-0804">Transcription</keyword>
<protein>
    <recommendedName>
        <fullName evidence="5">HTH lysR-type domain-containing protein</fullName>
    </recommendedName>
</protein>
<comment type="similarity">
    <text evidence="1">Belongs to the LysR transcriptional regulatory family.</text>
</comment>
<evidence type="ECO:0000259" key="5">
    <source>
        <dbReference type="PROSITE" id="PS50931"/>
    </source>
</evidence>
<evidence type="ECO:0000313" key="7">
    <source>
        <dbReference type="Proteomes" id="UP000066487"/>
    </source>
</evidence>
<dbReference type="EMBL" id="CP012830">
    <property type="protein sequence ID" value="ALI02840.1"/>
    <property type="molecule type" value="Genomic_DNA"/>
</dbReference>
<feature type="domain" description="HTH lysR-type" evidence="5">
    <location>
        <begin position="5"/>
        <end position="62"/>
    </location>
</feature>
<dbReference type="Pfam" id="PF00126">
    <property type="entry name" value="HTH_1"/>
    <property type="match status" value="1"/>
</dbReference>
<dbReference type="PROSITE" id="PS50931">
    <property type="entry name" value="HTH_LYSR"/>
    <property type="match status" value="1"/>
</dbReference>
<dbReference type="SUPFAM" id="SSF46785">
    <property type="entry name" value="Winged helix' DNA-binding domain"/>
    <property type="match status" value="1"/>
</dbReference>
<gene>
    <name evidence="6" type="ORF">AO353_17780</name>
</gene>
<sequence length="307" mass="34160">MFSRISLDQWQAFVSTVECGGFQQAGEYMFKSQSAVSHSVNRMETLLGQELFLIEGRKAVLTPLGQALLPQAKHLLGSAKKLERLAIQYQPGLCIEHSLAVDMLFPANVLEQALSRFSSVLQGYHVRLHETAVSGAYELLENGKVELGIASSLPEGYMQEFLLNVSLLCVVASDHSLAHFNGELNLADMKDYRQIVVSDSAIRNSQNSSWSGASQCWTVSNLSTALTFVERGLGFAWLPEHMVSDKLASGQLRLVPLCHQRECNVPMYMGFLEEYRFNPEVRLMTDIIREQCRNINSAKADTLALAL</sequence>
<dbReference type="PANTHER" id="PTHR30126">
    <property type="entry name" value="HTH-TYPE TRANSCRIPTIONAL REGULATOR"/>
    <property type="match status" value="1"/>
</dbReference>
<dbReference type="Gene3D" id="1.10.10.10">
    <property type="entry name" value="Winged helix-like DNA-binding domain superfamily/Winged helix DNA-binding domain"/>
    <property type="match status" value="1"/>
</dbReference>
<organism evidence="6 7">
    <name type="scientific">Pseudomonas fluorescens</name>
    <dbReference type="NCBI Taxonomy" id="294"/>
    <lineage>
        <taxon>Bacteria</taxon>
        <taxon>Pseudomonadati</taxon>
        <taxon>Pseudomonadota</taxon>
        <taxon>Gammaproteobacteria</taxon>
        <taxon>Pseudomonadales</taxon>
        <taxon>Pseudomonadaceae</taxon>
        <taxon>Pseudomonas</taxon>
    </lineage>
</organism>
<dbReference type="SUPFAM" id="SSF53850">
    <property type="entry name" value="Periplasmic binding protein-like II"/>
    <property type="match status" value="1"/>
</dbReference>
<dbReference type="Pfam" id="PF03466">
    <property type="entry name" value="LysR_substrate"/>
    <property type="match status" value="1"/>
</dbReference>
<dbReference type="GO" id="GO:0003700">
    <property type="term" value="F:DNA-binding transcription factor activity"/>
    <property type="evidence" value="ECO:0007669"/>
    <property type="project" value="InterPro"/>
</dbReference>
<dbReference type="InterPro" id="IPR036388">
    <property type="entry name" value="WH-like_DNA-bd_sf"/>
</dbReference>
<reference evidence="6 7" key="2">
    <citation type="journal article" date="2018" name="Nature">
        <title>Mutant phenotypes for thousands of bacterial genes of unknown function.</title>
        <authorList>
            <person name="Price M.N."/>
            <person name="Wetmore K.M."/>
            <person name="Waters R.J."/>
            <person name="Callaghan M."/>
            <person name="Ray J."/>
            <person name="Liu H."/>
            <person name="Kuehl J.V."/>
            <person name="Melnyk R.A."/>
            <person name="Lamson J.S."/>
            <person name="Suh Y."/>
            <person name="Carlson H.K."/>
            <person name="Esquivel Z."/>
            <person name="Sadeeshkumar H."/>
            <person name="Chakraborty R."/>
            <person name="Zane G.M."/>
            <person name="Rubin B.E."/>
            <person name="Wall J.D."/>
            <person name="Visel A."/>
            <person name="Bristow J."/>
            <person name="Blow M.J."/>
            <person name="Arkin A.P."/>
            <person name="Deutschbauer A.M."/>
        </authorList>
    </citation>
    <scope>NUCLEOTIDE SEQUENCE [LARGE SCALE GENOMIC DNA]</scope>
    <source>
        <strain evidence="6 7">FW300-N2E3</strain>
    </source>
</reference>
<dbReference type="GO" id="GO:0000976">
    <property type="term" value="F:transcription cis-regulatory region binding"/>
    <property type="evidence" value="ECO:0007669"/>
    <property type="project" value="TreeGrafter"/>
</dbReference>
<evidence type="ECO:0000256" key="1">
    <source>
        <dbReference type="ARBA" id="ARBA00009437"/>
    </source>
</evidence>
<dbReference type="Gene3D" id="3.40.190.290">
    <property type="match status" value="1"/>
</dbReference>
<dbReference type="InterPro" id="IPR036390">
    <property type="entry name" value="WH_DNA-bd_sf"/>
</dbReference>
<dbReference type="Proteomes" id="UP000066487">
    <property type="component" value="Chromosome"/>
</dbReference>
<dbReference type="PANTHER" id="PTHR30126:SF88">
    <property type="entry name" value="TRANSCRIPTIONAL REGULATOR-RELATED"/>
    <property type="match status" value="1"/>
</dbReference>
<evidence type="ECO:0000256" key="3">
    <source>
        <dbReference type="ARBA" id="ARBA00023125"/>
    </source>
</evidence>
<keyword evidence="3" id="KW-0238">DNA-binding</keyword>
<evidence type="ECO:0000256" key="4">
    <source>
        <dbReference type="ARBA" id="ARBA00023163"/>
    </source>
</evidence>
<proteinExistence type="inferred from homology"/>
<dbReference type="RefSeq" id="WP_054596132.1">
    <property type="nucleotide sequence ID" value="NZ_CP012830.1"/>
</dbReference>
<dbReference type="InterPro" id="IPR000847">
    <property type="entry name" value="LysR_HTH_N"/>
</dbReference>
<reference evidence="7" key="1">
    <citation type="submission" date="2015-09" db="EMBL/GenBank/DDBJ databases">
        <title>Whole genome sequence of Pseudomonas fluorescens FW300-N2E3.</title>
        <authorList>
            <person name="Ray J."/>
            <person name="Melnyk R."/>
            <person name="Deutschbauer A."/>
        </authorList>
    </citation>
    <scope>NUCLEOTIDE SEQUENCE [LARGE SCALE GENOMIC DNA]</scope>
    <source>
        <strain evidence="7">FW300-N2E3</strain>
    </source>
</reference>
<evidence type="ECO:0000313" key="6">
    <source>
        <dbReference type="EMBL" id="ALI02840.1"/>
    </source>
</evidence>